<dbReference type="GeneID" id="70222145"/>
<gene>
    <name evidence="11" type="ORF">BKA55DRAFT_561802</name>
</gene>
<evidence type="ECO:0000256" key="4">
    <source>
        <dbReference type="ARBA" id="ARBA00022741"/>
    </source>
</evidence>
<proteinExistence type="predicted"/>
<dbReference type="GO" id="GO:0005634">
    <property type="term" value="C:nucleus"/>
    <property type="evidence" value="ECO:0007669"/>
    <property type="project" value="TreeGrafter"/>
</dbReference>
<dbReference type="InterPro" id="IPR008271">
    <property type="entry name" value="Ser/Thr_kinase_AS"/>
</dbReference>
<dbReference type="InterPro" id="IPR050660">
    <property type="entry name" value="NEK_Ser/Thr_kinase"/>
</dbReference>
<dbReference type="PANTHER" id="PTHR43671:SF98">
    <property type="entry name" value="SERINE_THREONINE-PROTEIN KINASE NEK11"/>
    <property type="match status" value="1"/>
</dbReference>
<dbReference type="SUPFAM" id="SSF50978">
    <property type="entry name" value="WD40 repeat-like"/>
    <property type="match status" value="1"/>
</dbReference>
<dbReference type="PROSITE" id="PS50011">
    <property type="entry name" value="PROTEIN_KINASE_DOM"/>
    <property type="match status" value="1"/>
</dbReference>
<evidence type="ECO:0000313" key="12">
    <source>
        <dbReference type="Proteomes" id="UP000720189"/>
    </source>
</evidence>
<dbReference type="PANTHER" id="PTHR43671">
    <property type="entry name" value="SERINE/THREONINE-PROTEIN KINASE NEK"/>
    <property type="match status" value="1"/>
</dbReference>
<evidence type="ECO:0000256" key="1">
    <source>
        <dbReference type="ARBA" id="ARBA00012513"/>
    </source>
</evidence>
<evidence type="ECO:0000256" key="6">
    <source>
        <dbReference type="ARBA" id="ARBA00022840"/>
    </source>
</evidence>
<dbReference type="InterPro" id="IPR011009">
    <property type="entry name" value="Kinase-like_dom_sf"/>
</dbReference>
<keyword evidence="4" id="KW-0547">Nucleotide-binding</keyword>
<name>A0A9P9HJV3_FUSRE</name>
<dbReference type="SMART" id="SM00220">
    <property type="entry name" value="S_TKc"/>
    <property type="match status" value="1"/>
</dbReference>
<dbReference type="GO" id="GO:0005524">
    <property type="term" value="F:ATP binding"/>
    <property type="evidence" value="ECO:0007669"/>
    <property type="project" value="UniProtKB-KW"/>
</dbReference>
<evidence type="ECO:0000259" key="10">
    <source>
        <dbReference type="PROSITE" id="PS50011"/>
    </source>
</evidence>
<accession>A0A9P9HJV3</accession>
<evidence type="ECO:0000256" key="7">
    <source>
        <dbReference type="ARBA" id="ARBA00047899"/>
    </source>
</evidence>
<dbReference type="Pfam" id="PF00069">
    <property type="entry name" value="Pkinase"/>
    <property type="match status" value="1"/>
</dbReference>
<keyword evidence="5 11" id="KW-0418">Kinase</keyword>
<keyword evidence="2" id="KW-0723">Serine/threonine-protein kinase</keyword>
<dbReference type="SUPFAM" id="SSF56112">
    <property type="entry name" value="Protein kinase-like (PK-like)"/>
    <property type="match status" value="1"/>
</dbReference>
<evidence type="ECO:0000313" key="11">
    <source>
        <dbReference type="EMBL" id="KAH7258925.1"/>
    </source>
</evidence>
<protein>
    <recommendedName>
        <fullName evidence="1">non-specific serine/threonine protein kinase</fullName>
        <ecNumber evidence="1">2.7.11.1</ecNumber>
    </recommendedName>
</protein>
<keyword evidence="12" id="KW-1185">Reference proteome</keyword>
<evidence type="ECO:0000256" key="8">
    <source>
        <dbReference type="ARBA" id="ARBA00048679"/>
    </source>
</evidence>
<dbReference type="OrthoDB" id="5986190at2759"/>
<comment type="caution">
    <text evidence="11">The sequence shown here is derived from an EMBL/GenBank/DDBJ whole genome shotgun (WGS) entry which is preliminary data.</text>
</comment>
<comment type="catalytic activity">
    <reaction evidence="7">
        <text>L-threonyl-[protein] + ATP = O-phospho-L-threonyl-[protein] + ADP + H(+)</text>
        <dbReference type="Rhea" id="RHEA:46608"/>
        <dbReference type="Rhea" id="RHEA-COMP:11060"/>
        <dbReference type="Rhea" id="RHEA-COMP:11605"/>
        <dbReference type="ChEBI" id="CHEBI:15378"/>
        <dbReference type="ChEBI" id="CHEBI:30013"/>
        <dbReference type="ChEBI" id="CHEBI:30616"/>
        <dbReference type="ChEBI" id="CHEBI:61977"/>
        <dbReference type="ChEBI" id="CHEBI:456216"/>
        <dbReference type="EC" id="2.7.11.1"/>
    </reaction>
</comment>
<dbReference type="Proteomes" id="UP000720189">
    <property type="component" value="Unassembled WGS sequence"/>
</dbReference>
<dbReference type="GO" id="GO:0004674">
    <property type="term" value="F:protein serine/threonine kinase activity"/>
    <property type="evidence" value="ECO:0007669"/>
    <property type="project" value="UniProtKB-KW"/>
</dbReference>
<sequence>MERPRYSELCRGIRSQFTIGFEKAETKDKFATRGLVRDVLSRPMLNSFYQSLWDDGNVSRTGPNPVDAEAFVRNMEKKMLHDFLAVLIYAKCSIDAANTFAKELVFGDRAQVQQRYGETPYLLPANEEYLSSLFDSFDAQDFFAEQRPFCTIVLGGAGVVTIDQDDKRSLPWLNEKHIGSGAFGSVYEVKIPKGHLTMRRDFSETNSTSKLVARKDYKPAKDMEQSFEKEVRSIREIFNGNSKHNNILESFGTLVIKGPEPKFSLLMPLADMDLQKYMEDNPQIPIDDRWARERIVSAAIGLADGLEFLHSKMTTVGGDRLVCYHMDLKPSNILVFLHEPQTEGTGTEDRDYGMVWKLSDFGLSRVKTKTNPEKNLDSLFEKKFIEQSSQPSATQNHRGNGTYLPNEAQDNGKTMDQKSDIWSLGCIISVLFTYMEEGNSALKRYSNSRLKYNKKFDVFYQENRSSRGICLNDAVKSQHSKLIEAAKKRNATEGEAVSSILRYLESSVLVTDQGDRCNAESIVQCLGRTLKRYQTAETSVRPASPSEKPYPLHKKLKDALVHGLRRERSTMPVDIHRWRLDINKSIRFKDCRSSPNGKLIAYWSDKVIMVFDRATTISRTNSSSTSDNGTRTLSMESARDRTLRNVGQHQLAGVSCSWKSLGMTNSYLVAATTETKSLNCYLFDIESDQTLQSYSKVTLPHPGLHSLAVSPNQNSMACILSNNDQTSLLTAVIETSLSEPTTPSASLFSETSSRQDYQDAGIRLVQRKLIDLDWPTSTIEHLALRTGDEGYIIVRSSSTLSLYLFTVRPPRLVKQDLKLGSPSSTADRLFTDMVFFQSEADEAQSEIIVVAQAHRIFHSKFRGANERPSSVAYLPIEHYRILKIATNGQVVVALGAHSGSSHLFLLEVKLSSPRVRPQLRRIAELNEVSTSCQFKLSVIGDWSEPIALITTATPEGHYRVYHKNLISLVNNNN</sequence>
<dbReference type="Gene3D" id="1.10.510.10">
    <property type="entry name" value="Transferase(Phosphotransferase) domain 1"/>
    <property type="match status" value="1"/>
</dbReference>
<evidence type="ECO:0000256" key="3">
    <source>
        <dbReference type="ARBA" id="ARBA00022679"/>
    </source>
</evidence>
<dbReference type="CDD" id="cd00180">
    <property type="entry name" value="PKc"/>
    <property type="match status" value="1"/>
</dbReference>
<keyword evidence="3" id="KW-0808">Transferase</keyword>
<dbReference type="AlphaFoldDB" id="A0A9P9HJV3"/>
<evidence type="ECO:0000256" key="2">
    <source>
        <dbReference type="ARBA" id="ARBA00022527"/>
    </source>
</evidence>
<evidence type="ECO:0000256" key="5">
    <source>
        <dbReference type="ARBA" id="ARBA00022777"/>
    </source>
</evidence>
<dbReference type="EC" id="2.7.11.1" evidence="1"/>
<comment type="catalytic activity">
    <reaction evidence="8">
        <text>L-seryl-[protein] + ATP = O-phospho-L-seryl-[protein] + ADP + H(+)</text>
        <dbReference type="Rhea" id="RHEA:17989"/>
        <dbReference type="Rhea" id="RHEA-COMP:9863"/>
        <dbReference type="Rhea" id="RHEA-COMP:11604"/>
        <dbReference type="ChEBI" id="CHEBI:15378"/>
        <dbReference type="ChEBI" id="CHEBI:29999"/>
        <dbReference type="ChEBI" id="CHEBI:30616"/>
        <dbReference type="ChEBI" id="CHEBI:83421"/>
        <dbReference type="ChEBI" id="CHEBI:456216"/>
        <dbReference type="EC" id="2.7.11.1"/>
    </reaction>
</comment>
<dbReference type="PROSITE" id="PS00108">
    <property type="entry name" value="PROTEIN_KINASE_ST"/>
    <property type="match status" value="1"/>
</dbReference>
<dbReference type="InterPro" id="IPR000719">
    <property type="entry name" value="Prot_kinase_dom"/>
</dbReference>
<reference evidence="11" key="1">
    <citation type="journal article" date="2021" name="Nat. Commun.">
        <title>Genetic determinants of endophytism in the Arabidopsis root mycobiome.</title>
        <authorList>
            <person name="Mesny F."/>
            <person name="Miyauchi S."/>
            <person name="Thiergart T."/>
            <person name="Pickel B."/>
            <person name="Atanasova L."/>
            <person name="Karlsson M."/>
            <person name="Huettel B."/>
            <person name="Barry K.W."/>
            <person name="Haridas S."/>
            <person name="Chen C."/>
            <person name="Bauer D."/>
            <person name="Andreopoulos W."/>
            <person name="Pangilinan J."/>
            <person name="LaButti K."/>
            <person name="Riley R."/>
            <person name="Lipzen A."/>
            <person name="Clum A."/>
            <person name="Drula E."/>
            <person name="Henrissat B."/>
            <person name="Kohler A."/>
            <person name="Grigoriev I.V."/>
            <person name="Martin F.M."/>
            <person name="Hacquard S."/>
        </authorList>
    </citation>
    <scope>NUCLEOTIDE SEQUENCE</scope>
    <source>
        <strain evidence="11">MPI-CAGE-AT-0023</strain>
    </source>
</reference>
<organism evidence="11 12">
    <name type="scientific">Fusarium redolens</name>
    <dbReference type="NCBI Taxonomy" id="48865"/>
    <lineage>
        <taxon>Eukaryota</taxon>
        <taxon>Fungi</taxon>
        <taxon>Dikarya</taxon>
        <taxon>Ascomycota</taxon>
        <taxon>Pezizomycotina</taxon>
        <taxon>Sordariomycetes</taxon>
        <taxon>Hypocreomycetidae</taxon>
        <taxon>Hypocreales</taxon>
        <taxon>Nectriaceae</taxon>
        <taxon>Fusarium</taxon>
        <taxon>Fusarium redolens species complex</taxon>
    </lineage>
</organism>
<dbReference type="EMBL" id="JAGMUX010000005">
    <property type="protein sequence ID" value="KAH7258925.1"/>
    <property type="molecule type" value="Genomic_DNA"/>
</dbReference>
<feature type="compositionally biased region" description="Polar residues" evidence="9">
    <location>
        <begin position="387"/>
        <end position="399"/>
    </location>
</feature>
<dbReference type="InterPro" id="IPR036322">
    <property type="entry name" value="WD40_repeat_dom_sf"/>
</dbReference>
<feature type="domain" description="Protein kinase" evidence="10">
    <location>
        <begin position="172"/>
        <end position="530"/>
    </location>
</feature>
<feature type="region of interest" description="Disordered" evidence="9">
    <location>
        <begin position="387"/>
        <end position="414"/>
    </location>
</feature>
<dbReference type="RefSeq" id="XP_046051633.1">
    <property type="nucleotide sequence ID" value="XM_046192191.1"/>
</dbReference>
<evidence type="ECO:0000256" key="9">
    <source>
        <dbReference type="SAM" id="MobiDB-lite"/>
    </source>
</evidence>
<keyword evidence="6" id="KW-0067">ATP-binding</keyword>